<dbReference type="InterPro" id="IPR028994">
    <property type="entry name" value="Integrin_alpha_N"/>
</dbReference>
<organism evidence="3 4">
    <name type="scientific">Arenibacter arenosicollis</name>
    <dbReference type="NCBI Taxonomy" id="2762274"/>
    <lineage>
        <taxon>Bacteria</taxon>
        <taxon>Pseudomonadati</taxon>
        <taxon>Bacteroidota</taxon>
        <taxon>Flavobacteriia</taxon>
        <taxon>Flavobacteriales</taxon>
        <taxon>Flavobacteriaceae</taxon>
        <taxon>Arenibacter</taxon>
    </lineage>
</organism>
<dbReference type="Pfam" id="PF13517">
    <property type="entry name" value="FG-GAP_3"/>
    <property type="match status" value="6"/>
</dbReference>
<protein>
    <submittedName>
        <fullName evidence="3">VCBS repeat-containing protein</fullName>
    </submittedName>
</protein>
<proteinExistence type="predicted"/>
<comment type="caution">
    <text evidence="3">The sequence shown here is derived from an EMBL/GenBank/DDBJ whole genome shotgun (WGS) entry which is preliminary data.</text>
</comment>
<dbReference type="InterPro" id="IPR011519">
    <property type="entry name" value="UnbV_ASPIC"/>
</dbReference>
<dbReference type="RefSeq" id="WP_187587582.1">
    <property type="nucleotide sequence ID" value="NZ_JACLHY010000027.1"/>
</dbReference>
<keyword evidence="1" id="KW-0732">Signal</keyword>
<dbReference type="Proteomes" id="UP000618952">
    <property type="component" value="Unassembled WGS sequence"/>
</dbReference>
<dbReference type="InterPro" id="IPR013517">
    <property type="entry name" value="FG-GAP"/>
</dbReference>
<evidence type="ECO:0000256" key="1">
    <source>
        <dbReference type="ARBA" id="ARBA00022729"/>
    </source>
</evidence>
<reference evidence="3 4" key="1">
    <citation type="submission" date="2020-08" db="EMBL/GenBank/DDBJ databases">
        <title>Arenibacter gaetbuli sp. nov., isolated from a sand dune.</title>
        <authorList>
            <person name="Park S."/>
            <person name="Yoon J.-H."/>
        </authorList>
    </citation>
    <scope>NUCLEOTIDE SEQUENCE [LARGE SCALE GENOMIC DNA]</scope>
    <source>
        <strain evidence="3 4">BSSL-BM3</strain>
    </source>
</reference>
<dbReference type="EMBL" id="JACLHY010000027">
    <property type="protein sequence ID" value="MBC8770092.1"/>
    <property type="molecule type" value="Genomic_DNA"/>
</dbReference>
<keyword evidence="4" id="KW-1185">Reference proteome</keyword>
<gene>
    <name evidence="3" type="ORF">H4O18_18980</name>
</gene>
<dbReference type="Pfam" id="PF07593">
    <property type="entry name" value="UnbV_ASPIC"/>
    <property type="match status" value="1"/>
</dbReference>
<accession>A0ABR7QSC9</accession>
<sequence length="1108" mass="123988">MDLYLSNSKFYILLSVVLVLQSCNNGRENKSRVINTEEEPLFTATYPGETGISFVNEIPESSAMNSMVYEYFYNGGGVAIGDIDNDGLPDIYFTSNLKENKLYKNNGHFQFEDITKTANVAGTFGWTTGVTMADVNADGWLDIYVCKSGKGKAENRENLLFINNKKGSFTEAAKEYGLNFSGYSTQAAFFDFDRDGDLDMFLLNHNVSPINTDNPEKYKNENNELSGDRFYRNDNGKFINISSKAGILNNSLGFGLGVSIGDLNQDGWPDIYVANDYIEQDYLYYNNGDGTFSENLKNSMGHTSHFSMGTDIADFNNDGLLDIISLDMVAEDNYGIKTSMSGMNPKAFNHAVENGFHYQYMYNALQMNNGNGTFGDIAQLTGISNTDWSWGPLFADFDNDGLKDLFISNGLKRDFRNNDFRKYKIKRLEEAQKNGENMSQVIEELVNKTPQRKTHNYFFKNKGDLTFEKAMTDWGVDIPTFSNGAAYADLDLDGDLDLVINNIDEEATVLRNNASVNYVQFQFKGNNNNPFGIGTKILLETEKGIQMAENYPTRGYQSAVEPILHFGLGQESIIKNAIVTWPDGKSETFTNLHLNQKITVEYKNAVTYDQNTKNIASPIFRDITEEMGAKHVHIENEYDDFSLEILLPHKMSQFGPGLTPGDVNNDGLEDFFIGGAKGYAGVLYLQEGNGSFSPWKGTTWTRDKEFEDVDAEFFDADNDGDLDLYVVSGGNEWEADNAMYQDRLYINNGGNFSKSNDRLPKMTISGSTVKPCDFDEDGDLDLFVGSRMFPHKYPYSQTSKLLENVNGFFKDVTIKKAPALQDAGMITDAIWTDYDGDNKTDLIVVGEWTGISFYKNKNGRLEPSPDILPQSQGWWNCIEASDMDGDGDMDFVVGNLGLNSKYKASQDAPFEVYSTDFDDNGTNDIVLGYYDRGNLFPLRGRECSSQQMPFIKEKFPTYDSFGSAKLDQVYDEVKLKEALHLKVSSFASVYLENLGNGQFNIHNLPNEVQVSAINDIHIQDFDSDGINDILVTGNLYQTEVETPRNDASIGMLLKGIGKSLFIAIPYSKSGLFIDGDIKKIRAIRSGNSKVTSLLVAKNNDSLRLIKIN</sequence>
<evidence type="ECO:0000313" key="4">
    <source>
        <dbReference type="Proteomes" id="UP000618952"/>
    </source>
</evidence>
<evidence type="ECO:0000313" key="3">
    <source>
        <dbReference type="EMBL" id="MBC8770092.1"/>
    </source>
</evidence>
<feature type="domain" description="ASPIC/UnbV" evidence="2">
    <location>
        <begin position="532"/>
        <end position="599"/>
    </location>
</feature>
<dbReference type="SUPFAM" id="SSF69318">
    <property type="entry name" value="Integrin alpha N-terminal domain"/>
    <property type="match status" value="3"/>
</dbReference>
<dbReference type="InterPro" id="IPR027039">
    <property type="entry name" value="Crtac1"/>
</dbReference>
<evidence type="ECO:0000259" key="2">
    <source>
        <dbReference type="Pfam" id="PF07593"/>
    </source>
</evidence>
<dbReference type="PANTHER" id="PTHR16026">
    <property type="entry name" value="CARTILAGE ACIDIC PROTEIN 1"/>
    <property type="match status" value="1"/>
</dbReference>
<name>A0ABR7QSC9_9FLAO</name>
<dbReference type="Gene3D" id="2.130.10.130">
    <property type="entry name" value="Integrin alpha, N-terminal"/>
    <property type="match status" value="4"/>
</dbReference>
<dbReference type="PANTHER" id="PTHR16026:SF0">
    <property type="entry name" value="CARTILAGE ACIDIC PROTEIN 1"/>
    <property type="match status" value="1"/>
</dbReference>